<gene>
    <name evidence="4" type="primary">msrA</name>
    <name evidence="6" type="ORF">A2754_02615</name>
</gene>
<dbReference type="SUPFAM" id="SSF55068">
    <property type="entry name" value="Peptide methionine sulfoxide reductase"/>
    <property type="match status" value="1"/>
</dbReference>
<accession>A0A1F6MBT5</accession>
<comment type="catalytic activity">
    <reaction evidence="3 4">
        <text>[thioredoxin]-disulfide + L-methionine + H2O = L-methionine (S)-S-oxide + [thioredoxin]-dithiol</text>
        <dbReference type="Rhea" id="RHEA:19993"/>
        <dbReference type="Rhea" id="RHEA-COMP:10698"/>
        <dbReference type="Rhea" id="RHEA-COMP:10700"/>
        <dbReference type="ChEBI" id="CHEBI:15377"/>
        <dbReference type="ChEBI" id="CHEBI:29950"/>
        <dbReference type="ChEBI" id="CHEBI:50058"/>
        <dbReference type="ChEBI" id="CHEBI:57844"/>
        <dbReference type="ChEBI" id="CHEBI:58772"/>
        <dbReference type="EC" id="1.8.4.11"/>
    </reaction>
</comment>
<sequence>MIMNQETATLAGGCFWCTEAVFKRLKGVISVMPGYAGGAVPNPTYTQVSDGDTGYAEATQIVFDPAVIPYATLLDVFWAAHNPTTLNQQGNDVGTQYRSAIFYHSEEQKKTAEESKKHVEESGKYKDPVVTEITEFTNFYPAEKEHLDFYNRNREYGYCRLVIDPKIQKLYKDFGGLIKE</sequence>
<reference evidence="6 7" key="1">
    <citation type="journal article" date="2016" name="Nat. Commun.">
        <title>Thousands of microbial genomes shed light on interconnected biogeochemical processes in an aquifer system.</title>
        <authorList>
            <person name="Anantharaman K."/>
            <person name="Brown C.T."/>
            <person name="Hug L.A."/>
            <person name="Sharon I."/>
            <person name="Castelle C.J."/>
            <person name="Probst A.J."/>
            <person name="Thomas B.C."/>
            <person name="Singh A."/>
            <person name="Wilkins M.J."/>
            <person name="Karaoz U."/>
            <person name="Brodie E.L."/>
            <person name="Williams K.H."/>
            <person name="Hubbard S.S."/>
            <person name="Banfield J.F."/>
        </authorList>
    </citation>
    <scope>NUCLEOTIDE SEQUENCE [LARGE SCALE GENOMIC DNA]</scope>
</reference>
<dbReference type="GO" id="GO:0033744">
    <property type="term" value="F:L-methionine:thioredoxin-disulfide S-oxidoreductase activity"/>
    <property type="evidence" value="ECO:0007669"/>
    <property type="project" value="RHEA"/>
</dbReference>
<evidence type="ECO:0000256" key="4">
    <source>
        <dbReference type="HAMAP-Rule" id="MF_01401"/>
    </source>
</evidence>
<dbReference type="HAMAP" id="MF_01401">
    <property type="entry name" value="MsrA"/>
    <property type="match status" value="1"/>
</dbReference>
<dbReference type="GO" id="GO:0008113">
    <property type="term" value="F:peptide-methionine (S)-S-oxide reductase activity"/>
    <property type="evidence" value="ECO:0007669"/>
    <property type="project" value="UniProtKB-UniRule"/>
</dbReference>
<dbReference type="InterPro" id="IPR002569">
    <property type="entry name" value="Met_Sox_Rdtase_MsrA_dom"/>
</dbReference>
<name>A0A1F6MBT5_9BACT</name>
<dbReference type="Gene3D" id="3.30.1060.10">
    <property type="entry name" value="Peptide methionine sulphoxide reductase MsrA"/>
    <property type="match status" value="1"/>
</dbReference>
<dbReference type="PANTHER" id="PTHR43774:SF1">
    <property type="entry name" value="PEPTIDE METHIONINE SULFOXIDE REDUCTASE MSRA 2"/>
    <property type="match status" value="1"/>
</dbReference>
<dbReference type="EC" id="1.8.4.11" evidence="4"/>
<evidence type="ECO:0000256" key="3">
    <source>
        <dbReference type="ARBA" id="ARBA00048782"/>
    </source>
</evidence>
<organism evidence="6 7">
    <name type="scientific">Candidatus Magasanikbacteria bacterium RIFCSPHIGHO2_01_FULL_47_8</name>
    <dbReference type="NCBI Taxonomy" id="1798673"/>
    <lineage>
        <taxon>Bacteria</taxon>
        <taxon>Candidatus Magasanikiibacteriota</taxon>
    </lineage>
</organism>
<comment type="similarity">
    <text evidence="4">Belongs to the MsrA Met sulfoxide reductase family.</text>
</comment>
<dbReference type="AlphaFoldDB" id="A0A1F6MBT5"/>
<evidence type="ECO:0000259" key="5">
    <source>
        <dbReference type="Pfam" id="PF01625"/>
    </source>
</evidence>
<dbReference type="Pfam" id="PF01625">
    <property type="entry name" value="PMSR"/>
    <property type="match status" value="1"/>
</dbReference>
<keyword evidence="1 4" id="KW-0560">Oxidoreductase</keyword>
<proteinExistence type="inferred from homology"/>
<evidence type="ECO:0000313" key="7">
    <source>
        <dbReference type="Proteomes" id="UP000177953"/>
    </source>
</evidence>
<evidence type="ECO:0000313" key="6">
    <source>
        <dbReference type="EMBL" id="OGH69079.1"/>
    </source>
</evidence>
<protein>
    <recommendedName>
        <fullName evidence="4">Peptide methionine sulfoxide reductase MsrA</fullName>
        <shortName evidence="4">Protein-methionine-S-oxide reductase</shortName>
        <ecNumber evidence="4">1.8.4.11</ecNumber>
    </recommendedName>
    <alternativeName>
        <fullName evidence="4">Peptide-methionine (S)-S-oxide reductase</fullName>
        <shortName evidence="4">Peptide Met(O) reductase</shortName>
    </alternativeName>
</protein>
<comment type="function">
    <text evidence="4">Has an important function as a repair enzyme for proteins that have been inactivated by oxidation. Catalyzes the reversible oxidation-reduction of methionine sulfoxide in proteins to methionine.</text>
</comment>
<evidence type="ECO:0000256" key="2">
    <source>
        <dbReference type="ARBA" id="ARBA00047806"/>
    </source>
</evidence>
<feature type="domain" description="Peptide methionine sulphoxide reductase MsrA" evidence="5">
    <location>
        <begin position="7"/>
        <end position="159"/>
    </location>
</feature>
<dbReference type="NCBIfam" id="TIGR00401">
    <property type="entry name" value="msrA"/>
    <property type="match status" value="1"/>
</dbReference>
<feature type="active site" evidence="4">
    <location>
        <position position="14"/>
    </location>
</feature>
<dbReference type="Proteomes" id="UP000177953">
    <property type="component" value="Unassembled WGS sequence"/>
</dbReference>
<dbReference type="EMBL" id="MFPU01000068">
    <property type="protein sequence ID" value="OGH69079.1"/>
    <property type="molecule type" value="Genomic_DNA"/>
</dbReference>
<comment type="catalytic activity">
    <reaction evidence="2 4">
        <text>L-methionyl-[protein] + [thioredoxin]-disulfide + H2O = L-methionyl-(S)-S-oxide-[protein] + [thioredoxin]-dithiol</text>
        <dbReference type="Rhea" id="RHEA:14217"/>
        <dbReference type="Rhea" id="RHEA-COMP:10698"/>
        <dbReference type="Rhea" id="RHEA-COMP:10700"/>
        <dbReference type="Rhea" id="RHEA-COMP:12313"/>
        <dbReference type="Rhea" id="RHEA-COMP:12315"/>
        <dbReference type="ChEBI" id="CHEBI:15377"/>
        <dbReference type="ChEBI" id="CHEBI:16044"/>
        <dbReference type="ChEBI" id="CHEBI:29950"/>
        <dbReference type="ChEBI" id="CHEBI:44120"/>
        <dbReference type="ChEBI" id="CHEBI:50058"/>
        <dbReference type="EC" id="1.8.4.11"/>
    </reaction>
</comment>
<dbReference type="PANTHER" id="PTHR43774">
    <property type="entry name" value="PEPTIDE METHIONINE SULFOXIDE REDUCTASE"/>
    <property type="match status" value="1"/>
</dbReference>
<comment type="caution">
    <text evidence="6">The sequence shown here is derived from an EMBL/GenBank/DDBJ whole genome shotgun (WGS) entry which is preliminary data.</text>
</comment>
<dbReference type="InterPro" id="IPR036509">
    <property type="entry name" value="Met_Sox_Rdtase_MsrA_sf"/>
</dbReference>
<evidence type="ECO:0000256" key="1">
    <source>
        <dbReference type="ARBA" id="ARBA00023002"/>
    </source>
</evidence>